<evidence type="ECO:0000256" key="1">
    <source>
        <dbReference type="ARBA" id="ARBA00004533"/>
    </source>
</evidence>
<keyword evidence="4" id="KW-0808">Transferase</keyword>
<feature type="region of interest" description="Disordered" evidence="7">
    <location>
        <begin position="275"/>
        <end position="296"/>
    </location>
</feature>
<organism evidence="8 9">
    <name type="scientific">Candidatus Paenalcaligenes intestinipullorum</name>
    <dbReference type="NCBI Taxonomy" id="2838718"/>
    <lineage>
        <taxon>Bacteria</taxon>
        <taxon>Pseudomonadati</taxon>
        <taxon>Pseudomonadota</taxon>
        <taxon>Betaproteobacteria</taxon>
        <taxon>Burkholderiales</taxon>
        <taxon>Alcaligenaceae</taxon>
        <taxon>Paenalcaligenes</taxon>
    </lineage>
</organism>
<dbReference type="NCBIfam" id="NF006487">
    <property type="entry name" value="PRK08905.1"/>
    <property type="match status" value="1"/>
</dbReference>
<reference evidence="8" key="2">
    <citation type="submission" date="2021-04" db="EMBL/GenBank/DDBJ databases">
        <authorList>
            <person name="Gilroy R."/>
        </authorList>
    </citation>
    <scope>NUCLEOTIDE SEQUENCE</scope>
    <source>
        <strain evidence="8">9264</strain>
    </source>
</reference>
<evidence type="ECO:0000256" key="2">
    <source>
        <dbReference type="ARBA" id="ARBA00022475"/>
    </source>
</evidence>
<dbReference type="AlphaFoldDB" id="A0A9D2RJL8"/>
<dbReference type="CDD" id="cd07984">
    <property type="entry name" value="LPLAT_LABLAT-like"/>
    <property type="match status" value="1"/>
</dbReference>
<keyword evidence="5" id="KW-0472">Membrane</keyword>
<evidence type="ECO:0000256" key="4">
    <source>
        <dbReference type="ARBA" id="ARBA00022679"/>
    </source>
</evidence>
<dbReference type="GO" id="GO:0009247">
    <property type="term" value="P:glycolipid biosynthetic process"/>
    <property type="evidence" value="ECO:0007669"/>
    <property type="project" value="UniProtKB-ARBA"/>
</dbReference>
<comment type="subcellular location">
    <subcellularLocation>
        <location evidence="1">Cell inner membrane</location>
    </subcellularLocation>
</comment>
<comment type="caution">
    <text evidence="8">The sequence shown here is derived from an EMBL/GenBank/DDBJ whole genome shotgun (WGS) entry which is preliminary data.</text>
</comment>
<evidence type="ECO:0000256" key="7">
    <source>
        <dbReference type="SAM" id="MobiDB-lite"/>
    </source>
</evidence>
<evidence type="ECO:0000313" key="9">
    <source>
        <dbReference type="Proteomes" id="UP000823889"/>
    </source>
</evidence>
<evidence type="ECO:0000313" key="8">
    <source>
        <dbReference type="EMBL" id="HJD45055.1"/>
    </source>
</evidence>
<dbReference type="PANTHER" id="PTHR30606">
    <property type="entry name" value="LIPID A BIOSYNTHESIS LAUROYL ACYLTRANSFERASE"/>
    <property type="match status" value="1"/>
</dbReference>
<evidence type="ECO:0000256" key="6">
    <source>
        <dbReference type="ARBA" id="ARBA00023315"/>
    </source>
</evidence>
<protein>
    <submittedName>
        <fullName evidence="8">Lysophospholipid acyltransferase family protein</fullName>
    </submittedName>
</protein>
<evidence type="ECO:0000256" key="3">
    <source>
        <dbReference type="ARBA" id="ARBA00022519"/>
    </source>
</evidence>
<dbReference type="GO" id="GO:0016746">
    <property type="term" value="F:acyltransferase activity"/>
    <property type="evidence" value="ECO:0007669"/>
    <property type="project" value="UniProtKB-KW"/>
</dbReference>
<gene>
    <name evidence="8" type="ORF">H9906_08540</name>
</gene>
<name>A0A9D2RJL8_9BURK</name>
<proteinExistence type="predicted"/>
<evidence type="ECO:0000256" key="5">
    <source>
        <dbReference type="ARBA" id="ARBA00023136"/>
    </source>
</evidence>
<reference evidence="8" key="1">
    <citation type="journal article" date="2021" name="PeerJ">
        <title>Extensive microbial diversity within the chicken gut microbiome revealed by metagenomics and culture.</title>
        <authorList>
            <person name="Gilroy R."/>
            <person name="Ravi A."/>
            <person name="Getino M."/>
            <person name="Pursley I."/>
            <person name="Horton D.L."/>
            <person name="Alikhan N.F."/>
            <person name="Baker D."/>
            <person name="Gharbi K."/>
            <person name="Hall N."/>
            <person name="Watson M."/>
            <person name="Adriaenssens E.M."/>
            <person name="Foster-Nyarko E."/>
            <person name="Jarju S."/>
            <person name="Secka A."/>
            <person name="Antonio M."/>
            <person name="Oren A."/>
            <person name="Chaudhuri R.R."/>
            <person name="La Ragione R."/>
            <person name="Hildebrand F."/>
            <person name="Pallen M.J."/>
        </authorList>
    </citation>
    <scope>NUCLEOTIDE SEQUENCE</scope>
    <source>
        <strain evidence="8">9264</strain>
    </source>
</reference>
<sequence length="296" mass="33411">MLLFFLRLIAALPLRMLHAAGRLAGLFVYVLPGRYRDRLQENVRQAGYTEPAFARNAARQTGAMLAETPKVWLHSAHCLTRCTEANPEVLRDCLAEQRGILYLTPHLGCFEITARHLMQFGPLTVMYRPPRQAWLDPVMRASRDLPGLRSVPANMKGVREFVKTLRNGEAIGMLPDQVPPSRDGVWQEFFGRPAYTMTLAAKLALQTQVPVMLVVGERLAKGQGWRIHYVRLAEPYPDSIEGMVARINEAMESLIRRFPEQYLWGYNRYKIPKAAPPLPQSTSHDATSTPTSSSTK</sequence>
<keyword evidence="6 8" id="KW-0012">Acyltransferase</keyword>
<dbReference type="GO" id="GO:0005886">
    <property type="term" value="C:plasma membrane"/>
    <property type="evidence" value="ECO:0007669"/>
    <property type="project" value="UniProtKB-SubCell"/>
</dbReference>
<dbReference type="InterPro" id="IPR004960">
    <property type="entry name" value="LipA_acyltrans"/>
</dbReference>
<dbReference type="Pfam" id="PF03279">
    <property type="entry name" value="Lip_A_acyltrans"/>
    <property type="match status" value="1"/>
</dbReference>
<keyword evidence="2" id="KW-1003">Cell membrane</keyword>
<dbReference type="Proteomes" id="UP000823889">
    <property type="component" value="Unassembled WGS sequence"/>
</dbReference>
<feature type="compositionally biased region" description="Polar residues" evidence="7">
    <location>
        <begin position="280"/>
        <end position="296"/>
    </location>
</feature>
<dbReference type="EMBL" id="DWUQ01000178">
    <property type="protein sequence ID" value="HJD45055.1"/>
    <property type="molecule type" value="Genomic_DNA"/>
</dbReference>
<keyword evidence="3" id="KW-0997">Cell inner membrane</keyword>
<dbReference type="PANTHER" id="PTHR30606:SF10">
    <property type="entry name" value="PHOSPHATIDYLINOSITOL MANNOSIDE ACYLTRANSFERASE"/>
    <property type="match status" value="1"/>
</dbReference>
<dbReference type="PIRSF" id="PIRSF026649">
    <property type="entry name" value="MsbB"/>
    <property type="match status" value="1"/>
</dbReference>
<accession>A0A9D2RJL8</accession>